<dbReference type="KEGG" id="ote:Oter_1686"/>
<feature type="transmembrane region" description="Helical" evidence="8">
    <location>
        <begin position="195"/>
        <end position="212"/>
    </location>
</feature>
<keyword evidence="5 8" id="KW-1133">Transmembrane helix</keyword>
<feature type="transmembrane region" description="Helical" evidence="8">
    <location>
        <begin position="107"/>
        <end position="129"/>
    </location>
</feature>
<dbReference type="InterPro" id="IPR004254">
    <property type="entry name" value="AdipoR/HlyIII-related"/>
</dbReference>
<feature type="binding site" evidence="7">
    <location>
        <position position="194"/>
    </location>
    <ligand>
        <name>Zn(2+)</name>
        <dbReference type="ChEBI" id="CHEBI:29105"/>
    </ligand>
</feature>
<keyword evidence="7" id="KW-0862">Zinc</keyword>
<dbReference type="GO" id="GO:0140911">
    <property type="term" value="F:pore-forming activity"/>
    <property type="evidence" value="ECO:0007669"/>
    <property type="project" value="InterPro"/>
</dbReference>
<evidence type="ECO:0000256" key="6">
    <source>
        <dbReference type="ARBA" id="ARBA00023136"/>
    </source>
</evidence>
<organism evidence="9 10">
    <name type="scientific">Opitutus terrae (strain DSM 11246 / JCM 15787 / PB90-1)</name>
    <dbReference type="NCBI Taxonomy" id="452637"/>
    <lineage>
        <taxon>Bacteria</taxon>
        <taxon>Pseudomonadati</taxon>
        <taxon>Verrucomicrobiota</taxon>
        <taxon>Opitutia</taxon>
        <taxon>Opitutales</taxon>
        <taxon>Opitutaceae</taxon>
        <taxon>Opitutus</taxon>
    </lineage>
</organism>
<dbReference type="GO" id="GO:0005886">
    <property type="term" value="C:plasma membrane"/>
    <property type="evidence" value="ECO:0007669"/>
    <property type="project" value="UniProtKB-SubCell"/>
</dbReference>
<dbReference type="EMBL" id="CP001032">
    <property type="protein sequence ID" value="ACB74970.1"/>
    <property type="molecule type" value="Genomic_DNA"/>
</dbReference>
<reference evidence="9 10" key="1">
    <citation type="journal article" date="2011" name="J. Bacteriol.">
        <title>Genome sequence of the verrucomicrobium Opitutus terrae PB90-1, an abundant inhabitant of rice paddy soil ecosystems.</title>
        <authorList>
            <person name="van Passel M.W."/>
            <person name="Kant R."/>
            <person name="Palva A."/>
            <person name="Copeland A."/>
            <person name="Lucas S."/>
            <person name="Lapidus A."/>
            <person name="Glavina del Rio T."/>
            <person name="Pitluck S."/>
            <person name="Goltsman E."/>
            <person name="Clum A."/>
            <person name="Sun H."/>
            <person name="Schmutz J."/>
            <person name="Larimer F.W."/>
            <person name="Land M.L."/>
            <person name="Hauser L."/>
            <person name="Kyrpides N."/>
            <person name="Mikhailova N."/>
            <person name="Richardson P.P."/>
            <person name="Janssen P.H."/>
            <person name="de Vos W.M."/>
            <person name="Smidt H."/>
        </authorList>
    </citation>
    <scope>NUCLEOTIDE SEQUENCE [LARGE SCALE GENOMIC DNA]</scope>
    <source>
        <strain evidence="10">DSM 11246 / JCM 15787 / PB90-1</strain>
    </source>
</reference>
<dbReference type="PANTHER" id="PTHR20855:SF3">
    <property type="entry name" value="LD03007P"/>
    <property type="match status" value="1"/>
</dbReference>
<evidence type="ECO:0000256" key="4">
    <source>
        <dbReference type="ARBA" id="ARBA00022692"/>
    </source>
</evidence>
<evidence type="ECO:0000256" key="5">
    <source>
        <dbReference type="ARBA" id="ARBA00022989"/>
    </source>
</evidence>
<proteinExistence type="inferred from homology"/>
<keyword evidence="3" id="KW-1003">Cell membrane</keyword>
<accession>B1ZUT6</accession>
<keyword evidence="10" id="KW-1185">Reference proteome</keyword>
<evidence type="ECO:0000256" key="1">
    <source>
        <dbReference type="ARBA" id="ARBA00004651"/>
    </source>
</evidence>
<keyword evidence="7" id="KW-0479">Metal-binding</keyword>
<dbReference type="PANTHER" id="PTHR20855">
    <property type="entry name" value="ADIPOR/PROGESTIN RECEPTOR-RELATED"/>
    <property type="match status" value="1"/>
</dbReference>
<feature type="binding site" evidence="7">
    <location>
        <position position="190"/>
    </location>
    <ligand>
        <name>Zn(2+)</name>
        <dbReference type="ChEBI" id="CHEBI:29105"/>
    </ligand>
</feature>
<evidence type="ECO:0000256" key="7">
    <source>
        <dbReference type="PIRSR" id="PIRSR604254-1"/>
    </source>
</evidence>
<name>B1ZUT6_OPITP</name>
<keyword evidence="6 8" id="KW-0472">Membrane</keyword>
<dbReference type="NCBIfam" id="TIGR01065">
    <property type="entry name" value="hlyIII"/>
    <property type="match status" value="1"/>
</dbReference>
<feature type="transmembrane region" description="Helical" evidence="8">
    <location>
        <begin position="47"/>
        <end position="70"/>
    </location>
</feature>
<dbReference type="eggNOG" id="COG1272">
    <property type="taxonomic scope" value="Bacteria"/>
</dbReference>
<dbReference type="RefSeq" id="WP_012374507.1">
    <property type="nucleotide sequence ID" value="NC_010571.1"/>
</dbReference>
<dbReference type="STRING" id="452637.Oter_1686"/>
<evidence type="ECO:0000256" key="8">
    <source>
        <dbReference type="SAM" id="Phobius"/>
    </source>
</evidence>
<comment type="subcellular location">
    <subcellularLocation>
        <location evidence="1">Cell membrane</location>
        <topology evidence="1">Multi-pass membrane protein</topology>
    </subcellularLocation>
</comment>
<feature type="transmembrane region" description="Helical" evidence="8">
    <location>
        <begin position="21"/>
        <end position="41"/>
    </location>
</feature>
<evidence type="ECO:0000256" key="3">
    <source>
        <dbReference type="ARBA" id="ARBA00022475"/>
    </source>
</evidence>
<protein>
    <submittedName>
        <fullName evidence="9">Channel protein, hemolysin III family</fullName>
    </submittedName>
</protein>
<dbReference type="AlphaFoldDB" id="B1ZUT6"/>
<dbReference type="Pfam" id="PF03006">
    <property type="entry name" value="HlyIII"/>
    <property type="match status" value="1"/>
</dbReference>
<dbReference type="HOGENOM" id="CLU_051078_1_0_0"/>
<dbReference type="Proteomes" id="UP000007013">
    <property type="component" value="Chromosome"/>
</dbReference>
<keyword evidence="4 8" id="KW-0812">Transmembrane</keyword>
<comment type="similarity">
    <text evidence="2">Belongs to the UPF0073 (Hly-III) family.</text>
</comment>
<dbReference type="GO" id="GO:0046872">
    <property type="term" value="F:metal ion binding"/>
    <property type="evidence" value="ECO:0007669"/>
    <property type="project" value="UniProtKB-KW"/>
</dbReference>
<evidence type="ECO:0000256" key="2">
    <source>
        <dbReference type="ARBA" id="ARBA00008488"/>
    </source>
</evidence>
<sequence length="221" mass="24033">MEAAPSSYSPREELANAVTHGVGVVLSIAGLALLVTMASLHGDAWHVVSTAIFGATLVLLYTASTLYHSFRHPDTKRMLRKFDHAGIFLLIAGTYTPFLLVSLRGPWGWSLFGVIWGLGLAGVALKFWLAGRFRVLSTLIYLGMGWIVLIALQPMLQAVPPAGLWLLLAGGLCYTGGTVFYLWKRLPYHHAVWHLFVLAGSICHWVSVYGYVVPGARGVSG</sequence>
<gene>
    <name evidence="9" type="ordered locus">Oter_1686</name>
</gene>
<evidence type="ECO:0000313" key="10">
    <source>
        <dbReference type="Proteomes" id="UP000007013"/>
    </source>
</evidence>
<feature type="transmembrane region" description="Helical" evidence="8">
    <location>
        <begin position="136"/>
        <end position="156"/>
    </location>
</feature>
<feature type="binding site" evidence="7">
    <location>
        <position position="68"/>
    </location>
    <ligand>
        <name>Zn(2+)</name>
        <dbReference type="ChEBI" id="CHEBI:29105"/>
    </ligand>
</feature>
<feature type="transmembrane region" description="Helical" evidence="8">
    <location>
        <begin position="162"/>
        <end position="183"/>
    </location>
</feature>
<feature type="transmembrane region" description="Helical" evidence="8">
    <location>
        <begin position="82"/>
        <end position="101"/>
    </location>
</feature>
<evidence type="ECO:0000313" key="9">
    <source>
        <dbReference type="EMBL" id="ACB74970.1"/>
    </source>
</evidence>
<dbReference type="InterPro" id="IPR005744">
    <property type="entry name" value="Hy-lIII"/>
</dbReference>